<keyword evidence="1" id="KW-1133">Transmembrane helix</keyword>
<sequence>MMSYNGREEGTRKKRKRIENEVVVSSTNNNNNNSIKPIFNERLNNLRILQTIIVLYSFLYDLFYIGGFFLILLSYYNHGEMIIYSVVFILNLINIIAIILFYYGLSKQNLYLIQIYQIINSIAIALELFMLAYAFIFSCKCI</sequence>
<comment type="caution">
    <text evidence="2">The sequence shown here is derived from an EMBL/GenBank/DDBJ whole genome shotgun (WGS) entry which is preliminary data.</text>
</comment>
<protein>
    <recommendedName>
        <fullName evidence="4">Transmembrane protein</fullName>
    </recommendedName>
</protein>
<accession>A0A9Q0MC66</accession>
<feature type="transmembrane region" description="Helical" evidence="1">
    <location>
        <begin position="82"/>
        <end position="103"/>
    </location>
</feature>
<reference evidence="2" key="1">
    <citation type="submission" date="2022-12" db="EMBL/GenBank/DDBJ databases">
        <title>Genome assemblies of Blomia tropicalis.</title>
        <authorList>
            <person name="Cui Y."/>
        </authorList>
    </citation>
    <scope>NUCLEOTIDE SEQUENCE</scope>
    <source>
        <tissue evidence="2">Adult mites</tissue>
    </source>
</reference>
<keyword evidence="3" id="KW-1185">Reference proteome</keyword>
<evidence type="ECO:0000313" key="3">
    <source>
        <dbReference type="Proteomes" id="UP001142055"/>
    </source>
</evidence>
<keyword evidence="1" id="KW-0472">Membrane</keyword>
<feature type="transmembrane region" description="Helical" evidence="1">
    <location>
        <begin position="115"/>
        <end position="136"/>
    </location>
</feature>
<evidence type="ECO:0008006" key="4">
    <source>
        <dbReference type="Google" id="ProtNLM"/>
    </source>
</evidence>
<dbReference type="AlphaFoldDB" id="A0A9Q0MC66"/>
<organism evidence="2 3">
    <name type="scientific">Blomia tropicalis</name>
    <name type="common">Mite</name>
    <dbReference type="NCBI Taxonomy" id="40697"/>
    <lineage>
        <taxon>Eukaryota</taxon>
        <taxon>Metazoa</taxon>
        <taxon>Ecdysozoa</taxon>
        <taxon>Arthropoda</taxon>
        <taxon>Chelicerata</taxon>
        <taxon>Arachnida</taxon>
        <taxon>Acari</taxon>
        <taxon>Acariformes</taxon>
        <taxon>Sarcoptiformes</taxon>
        <taxon>Astigmata</taxon>
        <taxon>Glycyphagoidea</taxon>
        <taxon>Echimyopodidae</taxon>
        <taxon>Blomia</taxon>
    </lineage>
</organism>
<evidence type="ECO:0000313" key="2">
    <source>
        <dbReference type="EMBL" id="KAJ6222892.1"/>
    </source>
</evidence>
<feature type="transmembrane region" description="Helical" evidence="1">
    <location>
        <begin position="52"/>
        <end position="76"/>
    </location>
</feature>
<name>A0A9Q0MC66_BLOTA</name>
<evidence type="ECO:0000256" key="1">
    <source>
        <dbReference type="SAM" id="Phobius"/>
    </source>
</evidence>
<proteinExistence type="predicted"/>
<dbReference type="EMBL" id="JAPWDV010000001">
    <property type="protein sequence ID" value="KAJ6222892.1"/>
    <property type="molecule type" value="Genomic_DNA"/>
</dbReference>
<keyword evidence="1" id="KW-0812">Transmembrane</keyword>
<dbReference type="Proteomes" id="UP001142055">
    <property type="component" value="Chromosome 1"/>
</dbReference>
<gene>
    <name evidence="2" type="ORF">RDWZM_001437</name>
</gene>